<dbReference type="AlphaFoldDB" id="A0A844G169"/>
<dbReference type="Gene3D" id="3.40.50.720">
    <property type="entry name" value="NAD(P)-binding Rossmann-like Domain"/>
    <property type="match status" value="1"/>
</dbReference>
<keyword evidence="5" id="KW-1185">Reference proteome</keyword>
<dbReference type="PANTHER" id="PTHR43249">
    <property type="entry name" value="UDP-N-ACETYL-2-AMINO-2-DEOXY-D-GLUCURONATE OXIDASE"/>
    <property type="match status" value="1"/>
</dbReference>
<feature type="domain" description="Gfo/Idh/MocA-like oxidoreductase N-terminal" evidence="2">
    <location>
        <begin position="40"/>
        <end position="161"/>
    </location>
</feature>
<dbReference type="SUPFAM" id="SSF55347">
    <property type="entry name" value="Glyceraldehyde-3-phosphate dehydrogenase-like, C-terminal domain"/>
    <property type="match status" value="1"/>
</dbReference>
<gene>
    <name evidence="4" type="ORF">FYJ85_05040</name>
</gene>
<feature type="region of interest" description="Disordered" evidence="1">
    <location>
        <begin position="1"/>
        <end position="28"/>
    </location>
</feature>
<dbReference type="InterPro" id="IPR052515">
    <property type="entry name" value="Gfo/Idh/MocA_Oxidoreductase"/>
</dbReference>
<reference evidence="4 5" key="1">
    <citation type="submission" date="2019-08" db="EMBL/GenBank/DDBJ databases">
        <title>In-depth cultivation of the pig gut microbiome towards novel bacterial diversity and tailored functional studies.</title>
        <authorList>
            <person name="Wylensek D."/>
            <person name="Hitch T.C.A."/>
            <person name="Clavel T."/>
        </authorList>
    </citation>
    <scope>NUCLEOTIDE SEQUENCE [LARGE SCALE GENOMIC DNA]</scope>
    <source>
        <strain evidence="4 5">BBE-744-WT-12</strain>
    </source>
</reference>
<dbReference type="InterPro" id="IPR004104">
    <property type="entry name" value="Gfo/Idh/MocA-like_OxRdtase_C"/>
</dbReference>
<dbReference type="InterPro" id="IPR000683">
    <property type="entry name" value="Gfo/Idh/MocA-like_OxRdtase_N"/>
</dbReference>
<feature type="domain" description="Gfo/Idh/MocA-like oxidoreductase C-terminal" evidence="3">
    <location>
        <begin position="177"/>
        <end position="387"/>
    </location>
</feature>
<dbReference type="GO" id="GO:0000166">
    <property type="term" value="F:nucleotide binding"/>
    <property type="evidence" value="ECO:0007669"/>
    <property type="project" value="InterPro"/>
</dbReference>
<feature type="compositionally biased region" description="Low complexity" evidence="1">
    <location>
        <begin position="1"/>
        <end position="19"/>
    </location>
</feature>
<evidence type="ECO:0000313" key="4">
    <source>
        <dbReference type="EMBL" id="MST96411.1"/>
    </source>
</evidence>
<dbReference type="Pfam" id="PF02894">
    <property type="entry name" value="GFO_IDH_MocA_C"/>
    <property type="match status" value="1"/>
</dbReference>
<dbReference type="EMBL" id="VUNS01000003">
    <property type="protein sequence ID" value="MST96411.1"/>
    <property type="molecule type" value="Genomic_DNA"/>
</dbReference>
<dbReference type="RefSeq" id="WP_154417173.1">
    <property type="nucleotide sequence ID" value="NZ_DBFCGB010000235.1"/>
</dbReference>
<dbReference type="Proteomes" id="UP000435649">
    <property type="component" value="Unassembled WGS sequence"/>
</dbReference>
<dbReference type="Pfam" id="PF01408">
    <property type="entry name" value="GFO_IDH_MocA"/>
    <property type="match status" value="1"/>
</dbReference>
<dbReference type="InterPro" id="IPR036291">
    <property type="entry name" value="NAD(P)-bd_dom_sf"/>
</dbReference>
<dbReference type="PANTHER" id="PTHR43249:SF1">
    <property type="entry name" value="D-GLUCOSIDE 3-DEHYDROGENASE"/>
    <property type="match status" value="1"/>
</dbReference>
<sequence length="391" mass="43109">MATKAAAAKKAPAKAPAKAPVKKAPAKKATVKKAEAPKKLRVAIIGCGGISHAHMAAYKSIPEVELVGFCDINPERLTEYQEKYGVKPEQCFEKWDDLFKTVKPEAVDICTPNGVHCPAAVAASEAGCHVMVEKPMAMTPDECEKMIAAAKKAGKLLAVGFQHRYNSKTDYLVKARDEGKFGKLMFVKCQALRRRGIPNWGVFGRKDLQGGGPMIDIGVHVVEMAHYFMGSPKPVAATGNCWTYLGDKPSEVMSMWPNWDYKTYTVEDLAIGHIRFDNGMIMQIESSFAAHIDKDEWKFVAMGEKGGCDWDPLQIFTDDAGAMVHIKPDYVAPDWNKDWTYLFARKLQNWVDGILKGTPLRASGEEGLAIQKILDGIYRSAEQGGKEVPIK</sequence>
<dbReference type="SUPFAM" id="SSF51735">
    <property type="entry name" value="NAD(P)-binding Rossmann-fold domains"/>
    <property type="match status" value="1"/>
</dbReference>
<accession>A0A844G169</accession>
<evidence type="ECO:0000313" key="5">
    <source>
        <dbReference type="Proteomes" id="UP000435649"/>
    </source>
</evidence>
<proteinExistence type="predicted"/>
<comment type="caution">
    <text evidence="4">The sequence shown here is derived from an EMBL/GenBank/DDBJ whole genome shotgun (WGS) entry which is preliminary data.</text>
</comment>
<organism evidence="4 5">
    <name type="scientific">Victivallis lenta</name>
    <dbReference type="NCBI Taxonomy" id="2606640"/>
    <lineage>
        <taxon>Bacteria</taxon>
        <taxon>Pseudomonadati</taxon>
        <taxon>Lentisphaerota</taxon>
        <taxon>Lentisphaeria</taxon>
        <taxon>Victivallales</taxon>
        <taxon>Victivallaceae</taxon>
        <taxon>Victivallis</taxon>
    </lineage>
</organism>
<dbReference type="Gene3D" id="3.30.360.10">
    <property type="entry name" value="Dihydrodipicolinate Reductase, domain 2"/>
    <property type="match status" value="1"/>
</dbReference>
<evidence type="ECO:0000256" key="1">
    <source>
        <dbReference type="SAM" id="MobiDB-lite"/>
    </source>
</evidence>
<protein>
    <submittedName>
        <fullName evidence="4">Gfo/Idh/MocA family oxidoreductase</fullName>
    </submittedName>
</protein>
<evidence type="ECO:0000259" key="2">
    <source>
        <dbReference type="Pfam" id="PF01408"/>
    </source>
</evidence>
<evidence type="ECO:0000259" key="3">
    <source>
        <dbReference type="Pfam" id="PF02894"/>
    </source>
</evidence>
<name>A0A844G169_9BACT</name>